<dbReference type="AlphaFoldDB" id="A0A4R2TNZ9"/>
<proteinExistence type="predicted"/>
<dbReference type="EMBL" id="SLYC01000005">
    <property type="protein sequence ID" value="TCQ05271.1"/>
    <property type="molecule type" value="Genomic_DNA"/>
</dbReference>
<dbReference type="Gene3D" id="3.40.50.720">
    <property type="entry name" value="NAD(P)-binding Rossmann-like Domain"/>
    <property type="match status" value="1"/>
</dbReference>
<dbReference type="InterPro" id="IPR036291">
    <property type="entry name" value="NAD(P)-bd_dom_sf"/>
</dbReference>
<dbReference type="Proteomes" id="UP000295504">
    <property type="component" value="Unassembled WGS sequence"/>
</dbReference>
<dbReference type="Pfam" id="PF13561">
    <property type="entry name" value="adh_short_C2"/>
    <property type="match status" value="1"/>
</dbReference>
<dbReference type="InterPro" id="IPR002347">
    <property type="entry name" value="SDR_fam"/>
</dbReference>
<keyword evidence="2" id="KW-1185">Reference proteome</keyword>
<gene>
    <name evidence="1" type="ORF">EDD79_100588</name>
</gene>
<reference evidence="1 2" key="1">
    <citation type="submission" date="2019-03" db="EMBL/GenBank/DDBJ databases">
        <title>Genomic Encyclopedia of Type Strains, Phase IV (KMG-IV): sequencing the most valuable type-strain genomes for metagenomic binning, comparative biology and taxonomic classification.</title>
        <authorList>
            <person name="Goeker M."/>
        </authorList>
    </citation>
    <scope>NUCLEOTIDE SEQUENCE [LARGE SCALE GENOMIC DNA]</scope>
    <source>
        <strain evidence="1 2">DSM 100013</strain>
    </source>
</reference>
<comment type="caution">
    <text evidence="1">The sequence shown here is derived from an EMBL/GenBank/DDBJ whole genome shotgun (WGS) entry which is preliminary data.</text>
</comment>
<evidence type="ECO:0000313" key="2">
    <source>
        <dbReference type="Proteomes" id="UP000295504"/>
    </source>
</evidence>
<sequence>MKVPLGVPYVTGYPAFKSAMHEMVQILATEVLAERIRVKSVTSIWTDTPMQKAIECDDERKKFLVGRP</sequence>
<name>A0A4R2TNZ9_9FIRM</name>
<dbReference type="SUPFAM" id="SSF51735">
    <property type="entry name" value="NAD(P)-binding Rossmann-fold domains"/>
    <property type="match status" value="1"/>
</dbReference>
<evidence type="ECO:0000313" key="1">
    <source>
        <dbReference type="EMBL" id="TCQ05271.1"/>
    </source>
</evidence>
<organism evidence="1 2">
    <name type="scientific">Serpentinicella alkaliphila</name>
    <dbReference type="NCBI Taxonomy" id="1734049"/>
    <lineage>
        <taxon>Bacteria</taxon>
        <taxon>Bacillati</taxon>
        <taxon>Bacillota</taxon>
        <taxon>Clostridia</taxon>
        <taxon>Peptostreptococcales</taxon>
        <taxon>Natronincolaceae</taxon>
        <taxon>Serpentinicella</taxon>
    </lineage>
</organism>
<protein>
    <submittedName>
        <fullName evidence="1">Enoyl-ACP reductase-like protein</fullName>
    </submittedName>
</protein>
<dbReference type="RefSeq" id="WP_132847733.1">
    <property type="nucleotide sequence ID" value="NZ_CP058648.1"/>
</dbReference>
<accession>A0A4R2TNZ9</accession>